<evidence type="ECO:0008006" key="8">
    <source>
        <dbReference type="Google" id="ProtNLM"/>
    </source>
</evidence>
<dbReference type="SUPFAM" id="SSF53335">
    <property type="entry name" value="S-adenosyl-L-methionine-dependent methyltransferases"/>
    <property type="match status" value="1"/>
</dbReference>
<dbReference type="InterPro" id="IPR029063">
    <property type="entry name" value="SAM-dependent_MTases_sf"/>
</dbReference>
<dbReference type="GO" id="GO:0032259">
    <property type="term" value="P:methylation"/>
    <property type="evidence" value="ECO:0007669"/>
    <property type="project" value="UniProtKB-KW"/>
</dbReference>
<accession>A0A9W4TQQ9</accession>
<dbReference type="Gene3D" id="2.40.50.140">
    <property type="entry name" value="Nucleic acid-binding proteins"/>
    <property type="match status" value="1"/>
</dbReference>
<evidence type="ECO:0000256" key="1">
    <source>
        <dbReference type="ARBA" id="ARBA00022603"/>
    </source>
</evidence>
<sequence>MIKRGVRLRLRRYYSLYEYPRLVRSQGERLIAEDTNLPRADIKKINQILKKKVTTKRSDAIEEITHSNNIITLEINDFLKKLNEEDGTNLQLKDIYNSKSVIKSFLPHTNNARVFTATVRDVSTDGYGLAITSKNYINQENFTILKIPKVCKGDVVQVLIKFHHEFYAECEVVEIIKSGGGRDDSLVKCQHFKTCSGCQFQMIPYKYQLRHKSKSIEKAYRYFYPELGLEYVKVVESLLQYNYRTKLTPHFFVNKGIINKIGFESVYKYLRGVDVIHCPIATEEVNKLYSELRPQIINKPPKQAQFTIKQSLENGNPTAVEGFKNIITEKVNDSIFQFSSSCFFQTNNSILSPLFKYLESQIDECNFELKNIVDTYCGVGLFGISLAKVKKDIKVFGIEISQEQIQFAEKNVKLNKLNPKHVQFISGDASNIFKNEKFNKMKIKGSGSLVIIDPSRKGSNKEFLQQLIEFEPDMIIYVSCNVFTQARDLAMFKHLQKQVNYKIKELIGFDFFPQTKHIETVAILENCK</sequence>
<keyword evidence="2 4" id="KW-0808">Transferase</keyword>
<comment type="similarity">
    <text evidence="4">Belongs to the class I-like SAM-binding methyltransferase superfamily. RNA M5U methyltransferase family.</text>
</comment>
<name>A0A9W4TQQ9_9ASCO</name>
<proteinExistence type="inferred from homology"/>
<dbReference type="Proteomes" id="UP001152885">
    <property type="component" value="Unassembled WGS sequence"/>
</dbReference>
<feature type="binding site" evidence="4">
    <location>
        <position position="376"/>
    </location>
    <ligand>
        <name>S-adenosyl-L-methionine</name>
        <dbReference type="ChEBI" id="CHEBI:59789"/>
    </ligand>
</feature>
<dbReference type="GO" id="GO:0030697">
    <property type="term" value="F:tRNA (uracil(54)-C5)-methyltransferase activity, S-adenosyl methionine-dependent"/>
    <property type="evidence" value="ECO:0007669"/>
    <property type="project" value="InterPro"/>
</dbReference>
<feature type="active site" evidence="5">
    <location>
        <position position="480"/>
    </location>
</feature>
<dbReference type="PANTHER" id="PTHR11061:SF30">
    <property type="entry name" value="TRNA (URACIL(54)-C(5))-METHYLTRANSFERASE"/>
    <property type="match status" value="1"/>
</dbReference>
<feature type="binding site" evidence="4">
    <location>
        <position position="399"/>
    </location>
    <ligand>
        <name>S-adenosyl-L-methionine</name>
        <dbReference type="ChEBI" id="CHEBI:59789"/>
    </ligand>
</feature>
<organism evidence="6 7">
    <name type="scientific">Candida verbasci</name>
    <dbReference type="NCBI Taxonomy" id="1227364"/>
    <lineage>
        <taxon>Eukaryota</taxon>
        <taxon>Fungi</taxon>
        <taxon>Dikarya</taxon>
        <taxon>Ascomycota</taxon>
        <taxon>Saccharomycotina</taxon>
        <taxon>Pichiomycetes</taxon>
        <taxon>Debaryomycetaceae</taxon>
        <taxon>Candida/Lodderomyces clade</taxon>
        <taxon>Candida</taxon>
    </lineage>
</organism>
<evidence type="ECO:0000313" key="6">
    <source>
        <dbReference type="EMBL" id="CAI5755589.1"/>
    </source>
</evidence>
<dbReference type="EMBL" id="CANTUO010000001">
    <property type="protein sequence ID" value="CAI5755589.1"/>
    <property type="molecule type" value="Genomic_DNA"/>
</dbReference>
<dbReference type="PANTHER" id="PTHR11061">
    <property type="entry name" value="RNA M5U METHYLTRANSFERASE"/>
    <property type="match status" value="1"/>
</dbReference>
<feature type="binding site" evidence="4">
    <location>
        <position position="345"/>
    </location>
    <ligand>
        <name>S-adenosyl-L-methionine</name>
        <dbReference type="ChEBI" id="CHEBI:59789"/>
    </ligand>
</feature>
<dbReference type="PROSITE" id="PS51687">
    <property type="entry name" value="SAM_MT_RNA_M5U"/>
    <property type="match status" value="1"/>
</dbReference>
<dbReference type="OrthoDB" id="10250660at2759"/>
<evidence type="ECO:0000256" key="4">
    <source>
        <dbReference type="PROSITE-ProRule" id="PRU01024"/>
    </source>
</evidence>
<feature type="active site" description="Nucleophile" evidence="4">
    <location>
        <position position="480"/>
    </location>
</feature>
<dbReference type="InterPro" id="IPR030391">
    <property type="entry name" value="MeTrfase_TrmA_CS"/>
</dbReference>
<dbReference type="CDD" id="cd02440">
    <property type="entry name" value="AdoMet_MTases"/>
    <property type="match status" value="1"/>
</dbReference>
<protein>
    <recommendedName>
        <fullName evidence="8">TRAM domain-containing protein</fullName>
    </recommendedName>
</protein>
<dbReference type="Gene3D" id="3.40.50.150">
    <property type="entry name" value="Vaccinia Virus protein VP39"/>
    <property type="match status" value="2"/>
</dbReference>
<evidence type="ECO:0000313" key="7">
    <source>
        <dbReference type="Proteomes" id="UP001152885"/>
    </source>
</evidence>
<dbReference type="PROSITE" id="PS01231">
    <property type="entry name" value="TRMA_2"/>
    <property type="match status" value="1"/>
</dbReference>
<dbReference type="PROSITE" id="PS51622">
    <property type="entry name" value="SAM_MT_RNA_M5U_2"/>
    <property type="match status" value="1"/>
</dbReference>
<dbReference type="Pfam" id="PF05958">
    <property type="entry name" value="tRNA_U5-meth_tr"/>
    <property type="match status" value="1"/>
</dbReference>
<dbReference type="PROSITE" id="PS01230">
    <property type="entry name" value="TRMA_1"/>
    <property type="match status" value="1"/>
</dbReference>
<dbReference type="InterPro" id="IPR030390">
    <property type="entry name" value="MeTrfase_TrmA_AS"/>
</dbReference>
<gene>
    <name evidence="6" type="ORF">CANVERA_P0106</name>
</gene>
<evidence type="ECO:0000256" key="5">
    <source>
        <dbReference type="PROSITE-ProRule" id="PRU10015"/>
    </source>
</evidence>
<dbReference type="InterPro" id="IPR012340">
    <property type="entry name" value="NA-bd_OB-fold"/>
</dbReference>
<feature type="binding site" evidence="4">
    <location>
        <position position="453"/>
    </location>
    <ligand>
        <name>S-adenosyl-L-methionine</name>
        <dbReference type="ChEBI" id="CHEBI:59789"/>
    </ligand>
</feature>
<keyword evidence="7" id="KW-1185">Reference proteome</keyword>
<dbReference type="InterPro" id="IPR025795">
    <property type="entry name" value="tRNA_(uracil-5-)_MeTrfase"/>
</dbReference>
<evidence type="ECO:0000256" key="3">
    <source>
        <dbReference type="ARBA" id="ARBA00022691"/>
    </source>
</evidence>
<comment type="caution">
    <text evidence="6">The sequence shown here is derived from an EMBL/GenBank/DDBJ whole genome shotgun (WGS) entry which is preliminary data.</text>
</comment>
<dbReference type="AlphaFoldDB" id="A0A9W4TQQ9"/>
<evidence type="ECO:0000256" key="2">
    <source>
        <dbReference type="ARBA" id="ARBA00022679"/>
    </source>
</evidence>
<dbReference type="GO" id="GO:0008033">
    <property type="term" value="P:tRNA processing"/>
    <property type="evidence" value="ECO:0007669"/>
    <property type="project" value="InterPro"/>
</dbReference>
<reference evidence="6" key="1">
    <citation type="submission" date="2022-12" db="EMBL/GenBank/DDBJ databases">
        <authorList>
            <person name="Brejova B."/>
        </authorList>
    </citation>
    <scope>NUCLEOTIDE SEQUENCE</scope>
</reference>
<dbReference type="GO" id="GO:0009451">
    <property type="term" value="P:RNA modification"/>
    <property type="evidence" value="ECO:0007669"/>
    <property type="project" value="UniProtKB-ARBA"/>
</dbReference>
<keyword evidence="1 4" id="KW-0489">Methyltransferase</keyword>
<dbReference type="InterPro" id="IPR010280">
    <property type="entry name" value="U5_MeTrfase_fam"/>
</dbReference>
<keyword evidence="3 4" id="KW-0949">S-adenosyl-L-methionine</keyword>